<gene>
    <name evidence="1" type="ORF">M427DRAFT_36070</name>
</gene>
<dbReference type="Proteomes" id="UP000070544">
    <property type="component" value="Unassembled WGS sequence"/>
</dbReference>
<accession>A0A139A471</accession>
<evidence type="ECO:0000313" key="1">
    <source>
        <dbReference type="EMBL" id="KXS11153.1"/>
    </source>
</evidence>
<reference evidence="1 2" key="1">
    <citation type="journal article" date="2015" name="Genome Biol. Evol.">
        <title>Phylogenomic analyses indicate that early fungi evolved digesting cell walls of algal ancestors of land plants.</title>
        <authorList>
            <person name="Chang Y."/>
            <person name="Wang S."/>
            <person name="Sekimoto S."/>
            <person name="Aerts A.L."/>
            <person name="Choi C."/>
            <person name="Clum A."/>
            <person name="LaButti K.M."/>
            <person name="Lindquist E.A."/>
            <person name="Yee Ngan C."/>
            <person name="Ohm R.A."/>
            <person name="Salamov A.A."/>
            <person name="Grigoriev I.V."/>
            <person name="Spatafora J.W."/>
            <person name="Berbee M.L."/>
        </authorList>
    </citation>
    <scope>NUCLEOTIDE SEQUENCE [LARGE SCALE GENOMIC DNA]</scope>
    <source>
        <strain evidence="1 2">JEL478</strain>
    </source>
</reference>
<keyword evidence="2" id="KW-1185">Reference proteome</keyword>
<dbReference type="EMBL" id="KQ965806">
    <property type="protein sequence ID" value="KXS11153.1"/>
    <property type="molecule type" value="Genomic_DNA"/>
</dbReference>
<protein>
    <submittedName>
        <fullName evidence="1">Uncharacterized protein</fullName>
    </submittedName>
</protein>
<organism evidence="1 2">
    <name type="scientific">Gonapodya prolifera (strain JEL478)</name>
    <name type="common">Monoblepharis prolifera</name>
    <dbReference type="NCBI Taxonomy" id="1344416"/>
    <lineage>
        <taxon>Eukaryota</taxon>
        <taxon>Fungi</taxon>
        <taxon>Fungi incertae sedis</taxon>
        <taxon>Chytridiomycota</taxon>
        <taxon>Chytridiomycota incertae sedis</taxon>
        <taxon>Monoblepharidomycetes</taxon>
        <taxon>Monoblepharidales</taxon>
        <taxon>Gonapodyaceae</taxon>
        <taxon>Gonapodya</taxon>
    </lineage>
</organism>
<name>A0A139A471_GONPJ</name>
<sequence>MLFANLSGSCKPPLEDMASAVFEFCDTDSEKESSLSQTEAGGDKSMEETEDALIEIASGDVCVTLRWRAQALDPLLQHGAAAGVGLVVMAENDTVAQSDTDARAADVSVETVFGTGTAAPDDEKAKKAEAEAAPLARKETEKSNVRTAENGLSYTPLQFGLLFIGLALVV</sequence>
<dbReference type="AlphaFoldDB" id="A0A139A471"/>
<proteinExistence type="predicted"/>
<evidence type="ECO:0000313" key="2">
    <source>
        <dbReference type="Proteomes" id="UP000070544"/>
    </source>
</evidence>